<gene>
    <name evidence="2" type="ORF">OS493_003801</name>
</gene>
<dbReference type="AlphaFoldDB" id="A0A9X0DCW7"/>
<proteinExistence type="predicted"/>
<feature type="region of interest" description="Disordered" evidence="1">
    <location>
        <begin position="81"/>
        <end position="221"/>
    </location>
</feature>
<feature type="compositionally biased region" description="Pro residues" evidence="1">
    <location>
        <begin position="156"/>
        <end position="166"/>
    </location>
</feature>
<keyword evidence="3" id="KW-1185">Reference proteome</keyword>
<feature type="compositionally biased region" description="Polar residues" evidence="1">
    <location>
        <begin position="174"/>
        <end position="193"/>
    </location>
</feature>
<dbReference type="EMBL" id="MU825397">
    <property type="protein sequence ID" value="KAJ7394123.1"/>
    <property type="molecule type" value="Genomic_DNA"/>
</dbReference>
<dbReference type="OrthoDB" id="5981048at2759"/>
<sequence length="235" mass="26174">MYHPKRRSKTTQLNQVLSAREEVTEIPNWGRELSVIDMLKGSDGHVYKGRFKQAIPPIAKNTHSPHTNMNLHPLPRRNHSLRHHHARTQAQLATELSSGAGKRNNALNCFTANPAEELSREPRYSPRETHPTNQSRNTSPRTRMRHIVKRHSSDSPPVPIPSPSPPTVRENETLKGSQKQQRLGESQDSQSKLFTPAAPRPSPDGAGESDEIDPGGTGSATGMECFLLIQSIKMK</sequence>
<evidence type="ECO:0000313" key="2">
    <source>
        <dbReference type="EMBL" id="KAJ7394123.1"/>
    </source>
</evidence>
<feature type="compositionally biased region" description="Polar residues" evidence="1">
    <location>
        <begin position="88"/>
        <end position="97"/>
    </location>
</feature>
<feature type="compositionally biased region" description="Polar residues" evidence="1">
    <location>
        <begin position="131"/>
        <end position="141"/>
    </location>
</feature>
<reference evidence="2" key="1">
    <citation type="submission" date="2023-01" db="EMBL/GenBank/DDBJ databases">
        <title>Genome assembly of the deep-sea coral Lophelia pertusa.</title>
        <authorList>
            <person name="Herrera S."/>
            <person name="Cordes E."/>
        </authorList>
    </citation>
    <scope>NUCLEOTIDE SEQUENCE</scope>
    <source>
        <strain evidence="2">USNM1676648</strain>
        <tissue evidence="2">Polyp</tissue>
    </source>
</reference>
<organism evidence="2 3">
    <name type="scientific">Desmophyllum pertusum</name>
    <dbReference type="NCBI Taxonomy" id="174260"/>
    <lineage>
        <taxon>Eukaryota</taxon>
        <taxon>Metazoa</taxon>
        <taxon>Cnidaria</taxon>
        <taxon>Anthozoa</taxon>
        <taxon>Hexacorallia</taxon>
        <taxon>Scleractinia</taxon>
        <taxon>Caryophylliina</taxon>
        <taxon>Caryophylliidae</taxon>
        <taxon>Desmophyllum</taxon>
    </lineage>
</organism>
<name>A0A9X0DCW7_9CNID</name>
<evidence type="ECO:0000313" key="3">
    <source>
        <dbReference type="Proteomes" id="UP001163046"/>
    </source>
</evidence>
<comment type="caution">
    <text evidence="2">The sequence shown here is derived from an EMBL/GenBank/DDBJ whole genome shotgun (WGS) entry which is preliminary data.</text>
</comment>
<protein>
    <submittedName>
        <fullName evidence="2">Uncharacterized protein</fullName>
    </submittedName>
</protein>
<dbReference type="Proteomes" id="UP001163046">
    <property type="component" value="Unassembled WGS sequence"/>
</dbReference>
<accession>A0A9X0DCW7</accession>
<feature type="compositionally biased region" description="Basic and acidic residues" evidence="1">
    <location>
        <begin position="117"/>
        <end position="130"/>
    </location>
</feature>
<evidence type="ECO:0000256" key="1">
    <source>
        <dbReference type="SAM" id="MobiDB-lite"/>
    </source>
</evidence>